<dbReference type="Pfam" id="PF13738">
    <property type="entry name" value="Pyr_redox_3"/>
    <property type="match status" value="1"/>
</dbReference>
<dbReference type="PANTHER" id="PTHR43872:SF1">
    <property type="entry name" value="MONOOXYGENASE, PUTATIVE (AFU_ORTHOLOGUE AFUA_8G02570)-RELATED"/>
    <property type="match status" value="1"/>
</dbReference>
<dbReference type="SUPFAM" id="SSF51905">
    <property type="entry name" value="FAD/NAD(P)-binding domain"/>
    <property type="match status" value="2"/>
</dbReference>
<dbReference type="PRINTS" id="PR00411">
    <property type="entry name" value="PNDRDTASEI"/>
</dbReference>
<dbReference type="Gene3D" id="3.50.50.60">
    <property type="entry name" value="FAD/NAD(P)-binding domain"/>
    <property type="match status" value="2"/>
</dbReference>
<reference evidence="5 6" key="1">
    <citation type="submission" date="2022-09" db="EMBL/GenBank/DDBJ databases">
        <title>Complete genome sequence of Janibacter terrae strain COS04-44, PCL-degrading bacteria isolated from oil spilled coast.</title>
        <authorList>
            <person name="Park H."/>
            <person name="Kim J.Y."/>
            <person name="An S.H."/>
            <person name="Lee C.M."/>
            <person name="Weon H.-Y."/>
        </authorList>
    </citation>
    <scope>NUCLEOTIDE SEQUENCE [LARGE SCALE GENOMIC DNA]</scope>
    <source>
        <strain evidence="5 6">COS04-44</strain>
    </source>
</reference>
<evidence type="ECO:0000256" key="4">
    <source>
        <dbReference type="SAM" id="MobiDB-lite"/>
    </source>
</evidence>
<evidence type="ECO:0000256" key="3">
    <source>
        <dbReference type="ARBA" id="ARBA00023033"/>
    </source>
</evidence>
<feature type="region of interest" description="Disordered" evidence="4">
    <location>
        <begin position="515"/>
        <end position="538"/>
    </location>
</feature>
<dbReference type="InterPro" id="IPR051820">
    <property type="entry name" value="FAD-binding_MO"/>
</dbReference>
<comment type="cofactor">
    <cofactor evidence="1">
        <name>FAD</name>
        <dbReference type="ChEBI" id="CHEBI:57692"/>
    </cofactor>
</comment>
<keyword evidence="3" id="KW-0560">Oxidoreductase</keyword>
<proteinExistence type="inferred from homology"/>
<gene>
    <name evidence="5" type="ORF">N5P18_08170</name>
</gene>
<dbReference type="RefSeq" id="WP_338539245.1">
    <property type="nucleotide sequence ID" value="NZ_CP104874.1"/>
</dbReference>
<accession>A0ABZ2FI56</accession>
<protein>
    <submittedName>
        <fullName evidence="5">NAD(P)/FAD-dependent oxidoreductase</fullName>
    </submittedName>
</protein>
<evidence type="ECO:0000313" key="5">
    <source>
        <dbReference type="EMBL" id="WWF06831.1"/>
    </source>
</evidence>
<keyword evidence="3" id="KW-0503">Monooxygenase</keyword>
<feature type="compositionally biased region" description="Basic and acidic residues" evidence="4">
    <location>
        <begin position="528"/>
        <end position="538"/>
    </location>
</feature>
<organism evidence="5 6">
    <name type="scientific">Janibacter terrae</name>
    <dbReference type="NCBI Taxonomy" id="103817"/>
    <lineage>
        <taxon>Bacteria</taxon>
        <taxon>Bacillati</taxon>
        <taxon>Actinomycetota</taxon>
        <taxon>Actinomycetes</taxon>
        <taxon>Micrococcales</taxon>
        <taxon>Intrasporangiaceae</taxon>
        <taxon>Janibacter</taxon>
    </lineage>
</organism>
<evidence type="ECO:0000256" key="2">
    <source>
        <dbReference type="ARBA" id="ARBA00010139"/>
    </source>
</evidence>
<name>A0ABZ2FI56_9MICO</name>
<dbReference type="Proteomes" id="UP001381003">
    <property type="component" value="Chromosome"/>
</dbReference>
<evidence type="ECO:0000313" key="6">
    <source>
        <dbReference type="Proteomes" id="UP001381003"/>
    </source>
</evidence>
<dbReference type="InterPro" id="IPR036188">
    <property type="entry name" value="FAD/NAD-bd_sf"/>
</dbReference>
<dbReference type="PANTHER" id="PTHR43872">
    <property type="entry name" value="MONOOXYGENASE, PUTATIVE (AFU_ORTHOLOGUE AFUA_8G02570)-RELATED"/>
    <property type="match status" value="1"/>
</dbReference>
<comment type="similarity">
    <text evidence="2">Belongs to the FAD-binding monooxygenase family.</text>
</comment>
<dbReference type="EMBL" id="CP104874">
    <property type="protein sequence ID" value="WWF06831.1"/>
    <property type="molecule type" value="Genomic_DNA"/>
</dbReference>
<sequence>MTAAPEDRAEPGPAPSELPERVDVLVVGAGLSGIGAAHRIREANPDVTMAILEAREATGGTWDLFRYPGVRSDSDMFTLSFPFRPWQGRKAIADGGDILDYLRDTARACGLDALVRTGHRVVAASWSTDAQEWTVDVETPAGCRQVRAGFIHLGSGYYDYERAHDAGFAGVEDFAGTVVHPQFWPEGLDHAGQRVVVIGSGATAVTVVPAMARDAAHVTMLQRTPSYVFEVPGVDPFVQALRTRLGPGAVQAVARVKNLGMQYFLYGLSRRRPAAANKLVLGQLRRQLPQDVVDEHFTPPYDVWDQRLCAVPDGDLYASIRSGRADVVTGHIDRFVPEGVRLTDGRVVEADIVVTATGLLLKLLGGVRFSVDGEPVAMERAYAYRGLMLAGVPNVTMTVGYVNASWTLRADLVSRYVASLIGHMRDRGLGVAVPVAPDGMTAGPILDLTAGYVQRVVSAFPKVGDRAPWTMPQSYLKDKIAFGRADVTADMHFVPVGAKGAHLPRGAAAPAVLPLPGTSSNVDGSPGDVRDETLEVLR</sequence>
<keyword evidence="6" id="KW-1185">Reference proteome</keyword>
<evidence type="ECO:0000256" key="1">
    <source>
        <dbReference type="ARBA" id="ARBA00001974"/>
    </source>
</evidence>